<organism evidence="1">
    <name type="scientific">Arion vulgaris</name>
    <dbReference type="NCBI Taxonomy" id="1028688"/>
    <lineage>
        <taxon>Eukaryota</taxon>
        <taxon>Metazoa</taxon>
        <taxon>Spiralia</taxon>
        <taxon>Lophotrochozoa</taxon>
        <taxon>Mollusca</taxon>
        <taxon>Gastropoda</taxon>
        <taxon>Heterobranchia</taxon>
        <taxon>Euthyneura</taxon>
        <taxon>Panpulmonata</taxon>
        <taxon>Eupulmonata</taxon>
        <taxon>Stylommatophora</taxon>
        <taxon>Helicina</taxon>
        <taxon>Arionoidea</taxon>
        <taxon>Arionidae</taxon>
        <taxon>Arion</taxon>
    </lineage>
</organism>
<evidence type="ECO:0000313" key="1">
    <source>
        <dbReference type="EMBL" id="CEK90992.1"/>
    </source>
</evidence>
<gene>
    <name evidence="1" type="primary">ORF180363</name>
</gene>
<accession>A0A0B7BDQ1</accession>
<feature type="non-terminal residue" evidence="1">
    <location>
        <position position="101"/>
    </location>
</feature>
<proteinExistence type="predicted"/>
<protein>
    <submittedName>
        <fullName evidence="1">Uncharacterized protein</fullName>
    </submittedName>
</protein>
<reference evidence="1" key="1">
    <citation type="submission" date="2014-12" db="EMBL/GenBank/DDBJ databases">
        <title>Insight into the proteome of Arion vulgaris.</title>
        <authorList>
            <person name="Aradska J."/>
            <person name="Bulat T."/>
            <person name="Smidak R."/>
            <person name="Sarate P."/>
            <person name="Gangsoo J."/>
            <person name="Sialana F."/>
            <person name="Bilban M."/>
            <person name="Lubec G."/>
        </authorList>
    </citation>
    <scope>NUCLEOTIDE SEQUENCE</scope>
    <source>
        <tissue evidence="1">Skin</tissue>
    </source>
</reference>
<dbReference type="AlphaFoldDB" id="A0A0B7BDQ1"/>
<name>A0A0B7BDQ1_9EUPU</name>
<sequence length="101" mass="11794">MRHTLNVDLKTRKTRLRHLADTQPRLPSKAATIKFTHRLLPEYTSCKSVQPENGIIKRNGQTKKKDGLSYRHLKIPQYQSISSDSISRDSMHYFRNRSSVK</sequence>
<dbReference type="EMBL" id="HACG01044127">
    <property type="protein sequence ID" value="CEK90992.1"/>
    <property type="molecule type" value="Transcribed_RNA"/>
</dbReference>